<proteinExistence type="predicted"/>
<dbReference type="AlphaFoldDB" id="A0A8I1GB95"/>
<sequence length="116" mass="13320">MADDAIFKKSVHFEWVIEHVDKYDDIQEHDFNNNLSDTLFKATLDAVLSGKEYHEGLSPRLALIRDYGSEAEGLINRAYAYAYKSDNGAFVMPAETDLGHKVPERFKIQLLRAQER</sequence>
<dbReference type="RefSeq" id="WP_199493222.1">
    <property type="nucleotide sequence ID" value="NZ_JAEMOP010000009.1"/>
</dbReference>
<dbReference type="Proteomes" id="UP000655994">
    <property type="component" value="Unassembled WGS sequence"/>
</dbReference>
<accession>A0A8I1GB95</accession>
<protein>
    <submittedName>
        <fullName evidence="2">Uncharacterized protein</fullName>
    </submittedName>
</protein>
<evidence type="ECO:0000313" key="4">
    <source>
        <dbReference type="Proteomes" id="UP000655994"/>
    </source>
</evidence>
<organism evidence="2 3">
    <name type="scientific">Idiomarina abyssalis</name>
    <dbReference type="NCBI Taxonomy" id="86102"/>
    <lineage>
        <taxon>Bacteria</taxon>
        <taxon>Pseudomonadati</taxon>
        <taxon>Pseudomonadota</taxon>
        <taxon>Gammaproteobacteria</taxon>
        <taxon>Alteromonadales</taxon>
        <taxon>Idiomarinaceae</taxon>
        <taxon>Idiomarina</taxon>
    </lineage>
</organism>
<name>A0A8I1GB95_9GAMM</name>
<gene>
    <name evidence="1" type="ORF">JHC10_00675</name>
    <name evidence="2" type="ORF">JHC11_12865</name>
</gene>
<comment type="caution">
    <text evidence="2">The sequence shown here is derived from an EMBL/GenBank/DDBJ whole genome shotgun (WGS) entry which is preliminary data.</text>
</comment>
<keyword evidence="4" id="KW-1185">Reference proteome</keyword>
<dbReference type="EMBL" id="JAEMOS010000002">
    <property type="protein sequence ID" value="MBJ7265446.1"/>
    <property type="molecule type" value="Genomic_DNA"/>
</dbReference>
<evidence type="ECO:0000313" key="2">
    <source>
        <dbReference type="EMBL" id="MBJ7316880.1"/>
    </source>
</evidence>
<dbReference type="EMBL" id="JAEMOP010000009">
    <property type="protein sequence ID" value="MBJ7316880.1"/>
    <property type="molecule type" value="Genomic_DNA"/>
</dbReference>
<evidence type="ECO:0000313" key="1">
    <source>
        <dbReference type="EMBL" id="MBJ7265446.1"/>
    </source>
</evidence>
<dbReference type="Proteomes" id="UP000621390">
    <property type="component" value="Unassembled WGS sequence"/>
</dbReference>
<reference evidence="2 4" key="1">
    <citation type="submission" date="2020-09" db="EMBL/GenBank/DDBJ databases">
        <title>Draft Genomes of Bacterial Isolates from North Pond Shallow Sediments.</title>
        <authorList>
            <person name="Kiel Reese B."/>
            <person name="Mullis M."/>
            <person name="Weisend R.E."/>
        </authorList>
    </citation>
    <scope>NUCLEOTIDE SEQUENCE</scope>
    <source>
        <strain evidence="2">KJE-2</strain>
        <strain evidence="1 4">KJE-3</strain>
    </source>
</reference>
<evidence type="ECO:0000313" key="3">
    <source>
        <dbReference type="Proteomes" id="UP000621390"/>
    </source>
</evidence>